<dbReference type="NCBIfam" id="NF008357">
    <property type="entry name" value="PRK11146.1"/>
    <property type="match status" value="1"/>
</dbReference>
<feature type="transmembrane region" description="Helical" evidence="8">
    <location>
        <begin position="376"/>
        <end position="395"/>
    </location>
</feature>
<evidence type="ECO:0000313" key="14">
    <source>
        <dbReference type="Proteomes" id="UP001170717"/>
    </source>
</evidence>
<keyword evidence="11" id="KW-0131">Cell cycle</keyword>
<dbReference type="PANTHER" id="PTHR30489">
    <property type="entry name" value="LIPOPROTEIN-RELEASING SYSTEM TRANSMEMBRANE PROTEIN LOLE"/>
    <property type="match status" value="1"/>
</dbReference>
<evidence type="ECO:0000256" key="7">
    <source>
        <dbReference type="ARBA" id="ARBA00023136"/>
    </source>
</evidence>
<keyword evidence="5 8" id="KW-0812">Transmembrane</keyword>
<feature type="domain" description="MacB-like periplasmic core" evidence="10">
    <location>
        <begin position="28"/>
        <end position="191"/>
    </location>
</feature>
<evidence type="ECO:0000256" key="3">
    <source>
        <dbReference type="ARBA" id="ARBA00022448"/>
    </source>
</evidence>
<comment type="similarity">
    <text evidence="2">Belongs to the ABC-4 integral membrane protein family. LolC/E subfamily.</text>
</comment>
<feature type="domain" description="ABC3 transporter permease C-terminal" evidence="9">
    <location>
        <begin position="270"/>
        <end position="403"/>
    </location>
</feature>
<dbReference type="NCBIfam" id="TIGR02212">
    <property type="entry name" value="lolCE"/>
    <property type="match status" value="1"/>
</dbReference>
<feature type="transmembrane region" description="Helical" evidence="8">
    <location>
        <begin position="20"/>
        <end position="46"/>
    </location>
</feature>
<dbReference type="GO" id="GO:0042953">
    <property type="term" value="P:lipoprotein transport"/>
    <property type="evidence" value="ECO:0007669"/>
    <property type="project" value="InterPro"/>
</dbReference>
<protein>
    <submittedName>
        <fullName evidence="11">Cell division protein FtsX</fullName>
    </submittedName>
    <submittedName>
        <fullName evidence="12">Lipoprotein-releasing ABC transporter permease subunit LolE</fullName>
    </submittedName>
</protein>
<dbReference type="InterPro" id="IPR011925">
    <property type="entry name" value="LolCE_TM"/>
</dbReference>
<feature type="transmembrane region" description="Helical" evidence="8">
    <location>
        <begin position="267"/>
        <end position="291"/>
    </location>
</feature>
<dbReference type="KEGG" id="asq:AVL57_08140"/>
<feature type="transmembrane region" description="Helical" evidence="8">
    <location>
        <begin position="320"/>
        <end position="338"/>
    </location>
</feature>
<dbReference type="EMBL" id="JAUOQI010000018">
    <property type="protein sequence ID" value="MDO6579311.1"/>
    <property type="molecule type" value="Genomic_DNA"/>
</dbReference>
<evidence type="ECO:0000313" key="11">
    <source>
        <dbReference type="EMBL" id="AMJ73953.1"/>
    </source>
</evidence>
<organism evidence="12 14">
    <name type="scientific">Alteromonas stellipolaris</name>
    <dbReference type="NCBI Taxonomy" id="233316"/>
    <lineage>
        <taxon>Bacteria</taxon>
        <taxon>Pseudomonadati</taxon>
        <taxon>Pseudomonadota</taxon>
        <taxon>Gammaproteobacteria</taxon>
        <taxon>Alteromonadales</taxon>
        <taxon>Alteromonadaceae</taxon>
        <taxon>Alteromonas/Salinimonas group</taxon>
        <taxon>Alteromonas</taxon>
    </lineage>
</organism>
<name>A0AAW7Z803_9ALTE</name>
<dbReference type="GO" id="GO:0098797">
    <property type="term" value="C:plasma membrane protein complex"/>
    <property type="evidence" value="ECO:0007669"/>
    <property type="project" value="TreeGrafter"/>
</dbReference>
<dbReference type="Pfam" id="PF12704">
    <property type="entry name" value="MacB_PCD"/>
    <property type="match status" value="1"/>
</dbReference>
<keyword evidence="4" id="KW-1003">Cell membrane</keyword>
<dbReference type="InterPro" id="IPR051447">
    <property type="entry name" value="Lipoprotein-release_system"/>
</dbReference>
<dbReference type="Pfam" id="PF02687">
    <property type="entry name" value="FtsX"/>
    <property type="match status" value="1"/>
</dbReference>
<evidence type="ECO:0000256" key="8">
    <source>
        <dbReference type="SAM" id="Phobius"/>
    </source>
</evidence>
<keyword evidence="12" id="KW-0449">Lipoprotein</keyword>
<evidence type="ECO:0000259" key="10">
    <source>
        <dbReference type="Pfam" id="PF12704"/>
    </source>
</evidence>
<keyword evidence="7 8" id="KW-0472">Membrane</keyword>
<dbReference type="Proteomes" id="UP001170717">
    <property type="component" value="Unassembled WGS sequence"/>
</dbReference>
<dbReference type="RefSeq" id="WP_057792420.1">
    <property type="nucleotide sequence ID" value="NZ_CAXIBE010000018.1"/>
</dbReference>
<sequence length="408" mass="44717">MALAWQLAKRFRRAKVQNRFISFISMSSTVGIGLGCFVLIILLSVMNGFERELTQRILTVIPHGELYSTDKTGIENLDAQLYRLNQDPRIAKVEPYTELTGMLQFKGELKAISLTGIAADAQNTFSRQVTDEHWQNFALNSDGVLIGKGIANKLNIVVGDTVQALIPVTTKDLRFSAPTSITLTVAGFMHVGGELDNQLGLMHLAKASAAAGIDGQALGMRFTLHDPFSAYITMRDIGYSYPQAVYMSDWTRTQGHLYNDIQLVRTVVYIALVLVIAVACFNIVSSLVMAVREKQPAIAILKTMGATDTLIRRTFMFQGVLNGLIGIVVGVTLAVIIAPNLSRIVKFLEGVFGVEVLSGDIYFIDFLPSALMWQDVVVTCVVAIIMSVLATWYPAHKATKVSPSQSLH</sequence>
<gene>
    <name evidence="12" type="primary">lolE</name>
    <name evidence="11" type="ORF">AVL57_08140</name>
    <name evidence="12" type="ORF">Q4527_18080</name>
</gene>
<dbReference type="GO" id="GO:0051301">
    <property type="term" value="P:cell division"/>
    <property type="evidence" value="ECO:0007669"/>
    <property type="project" value="UniProtKB-KW"/>
</dbReference>
<accession>A0AAW7Z803</accession>
<evidence type="ECO:0000256" key="5">
    <source>
        <dbReference type="ARBA" id="ARBA00022692"/>
    </source>
</evidence>
<evidence type="ECO:0000259" key="9">
    <source>
        <dbReference type="Pfam" id="PF02687"/>
    </source>
</evidence>
<proteinExistence type="inferred from homology"/>
<evidence type="ECO:0000256" key="4">
    <source>
        <dbReference type="ARBA" id="ARBA00022475"/>
    </source>
</evidence>
<keyword evidence="3" id="KW-0813">Transport</keyword>
<evidence type="ECO:0000256" key="2">
    <source>
        <dbReference type="ARBA" id="ARBA00005236"/>
    </source>
</evidence>
<dbReference type="GO" id="GO:0044874">
    <property type="term" value="P:lipoprotein localization to outer membrane"/>
    <property type="evidence" value="ECO:0007669"/>
    <property type="project" value="TreeGrafter"/>
</dbReference>
<dbReference type="InterPro" id="IPR025857">
    <property type="entry name" value="MacB_PCD"/>
</dbReference>
<reference evidence="12" key="2">
    <citation type="submission" date="2023-07" db="EMBL/GenBank/DDBJ databases">
        <title>Genome content predicts the carbon catabolic preferences of heterotrophic bacteria.</title>
        <authorList>
            <person name="Gralka M."/>
        </authorList>
    </citation>
    <scope>NUCLEOTIDE SEQUENCE</scope>
    <source>
        <strain evidence="12">F2M12</strain>
    </source>
</reference>
<evidence type="ECO:0000313" key="13">
    <source>
        <dbReference type="Proteomes" id="UP000056750"/>
    </source>
</evidence>
<evidence type="ECO:0000313" key="12">
    <source>
        <dbReference type="EMBL" id="MDO6579311.1"/>
    </source>
</evidence>
<comment type="subcellular location">
    <subcellularLocation>
        <location evidence="1">Cell membrane</location>
        <topology evidence="1">Multi-pass membrane protein</topology>
    </subcellularLocation>
</comment>
<dbReference type="EMBL" id="CP013926">
    <property type="protein sequence ID" value="AMJ73953.1"/>
    <property type="molecule type" value="Genomic_DNA"/>
</dbReference>
<dbReference type="Proteomes" id="UP000056750">
    <property type="component" value="Chromosome"/>
</dbReference>
<reference evidence="11 13" key="1">
    <citation type="submission" date="2015-12" db="EMBL/GenBank/DDBJ databases">
        <title>Intraspecies pangenome expansion in the marine bacterium Alteromonas.</title>
        <authorList>
            <person name="Lopez-Perez M."/>
            <person name="Rodriguez-Valera F."/>
        </authorList>
    </citation>
    <scope>NUCLEOTIDE SEQUENCE [LARGE SCALE GENOMIC DNA]</scope>
    <source>
        <strain evidence="11 13">LMG 21861</strain>
    </source>
</reference>
<evidence type="ECO:0000256" key="6">
    <source>
        <dbReference type="ARBA" id="ARBA00022989"/>
    </source>
</evidence>
<keyword evidence="6 8" id="KW-1133">Transmembrane helix</keyword>
<dbReference type="InterPro" id="IPR003838">
    <property type="entry name" value="ABC3_permease_C"/>
</dbReference>
<evidence type="ECO:0000256" key="1">
    <source>
        <dbReference type="ARBA" id="ARBA00004651"/>
    </source>
</evidence>
<dbReference type="AlphaFoldDB" id="A0AAW7Z803"/>
<keyword evidence="11" id="KW-0132">Cell division</keyword>
<dbReference type="PANTHER" id="PTHR30489:SF0">
    <property type="entry name" value="LIPOPROTEIN-RELEASING SYSTEM TRANSMEMBRANE PROTEIN LOLE"/>
    <property type="match status" value="1"/>
</dbReference>
<keyword evidence="13" id="KW-1185">Reference proteome</keyword>